<dbReference type="InterPro" id="IPR008622">
    <property type="entry name" value="FliT"/>
</dbReference>
<keyword evidence="2" id="KW-0963">Cytoplasm</keyword>
<keyword evidence="4" id="KW-0143">Chaperone</keyword>
<evidence type="ECO:0000256" key="4">
    <source>
        <dbReference type="ARBA" id="ARBA00023186"/>
    </source>
</evidence>
<comment type="function">
    <text evidence="5">May act as an export chaperone for the filament capping protein FliD.</text>
</comment>
<proteinExistence type="inferred from homology"/>
<dbReference type="RefSeq" id="WP_319955357.1">
    <property type="nucleotide sequence ID" value="NZ_JAXAVX010000011.1"/>
</dbReference>
<gene>
    <name evidence="8" type="ORF">SK069_16540</name>
</gene>
<evidence type="ECO:0000256" key="1">
    <source>
        <dbReference type="ARBA" id="ARBA00004514"/>
    </source>
</evidence>
<evidence type="ECO:0000256" key="7">
    <source>
        <dbReference type="ARBA" id="ARBA00093797"/>
    </source>
</evidence>
<organism evidence="8 9">
    <name type="scientific">Patulibacter brassicae</name>
    <dbReference type="NCBI Taxonomy" id="1705717"/>
    <lineage>
        <taxon>Bacteria</taxon>
        <taxon>Bacillati</taxon>
        <taxon>Actinomycetota</taxon>
        <taxon>Thermoleophilia</taxon>
        <taxon>Solirubrobacterales</taxon>
        <taxon>Patulibacteraceae</taxon>
        <taxon>Patulibacter</taxon>
    </lineage>
</organism>
<evidence type="ECO:0000256" key="3">
    <source>
        <dbReference type="ARBA" id="ARBA00022795"/>
    </source>
</evidence>
<name>A0ABU4VMY9_9ACTN</name>
<evidence type="ECO:0000313" key="8">
    <source>
        <dbReference type="EMBL" id="MDX8153208.1"/>
    </source>
</evidence>
<evidence type="ECO:0000256" key="6">
    <source>
        <dbReference type="ARBA" id="ARBA00093785"/>
    </source>
</evidence>
<dbReference type="Pfam" id="PF05400">
    <property type="entry name" value="FliT"/>
    <property type="match status" value="1"/>
</dbReference>
<comment type="subcellular location">
    <subcellularLocation>
        <location evidence="1">Cytoplasm</location>
        <location evidence="1">Cytosol</location>
    </subcellularLocation>
</comment>
<reference evidence="8 9" key="1">
    <citation type="submission" date="2023-11" db="EMBL/GenBank/DDBJ databases">
        <authorList>
            <person name="Xu M."/>
            <person name="Jiang T."/>
        </authorList>
    </citation>
    <scope>NUCLEOTIDE SEQUENCE [LARGE SCALE GENOMIC DNA]</scope>
    <source>
        <strain evidence="8 9">SD</strain>
    </source>
</reference>
<comment type="caution">
    <text evidence="8">The sequence shown here is derived from an EMBL/GenBank/DDBJ whole genome shotgun (WGS) entry which is preliminary data.</text>
</comment>
<evidence type="ECO:0000256" key="5">
    <source>
        <dbReference type="ARBA" id="ARBA00093765"/>
    </source>
</evidence>
<evidence type="ECO:0000313" key="9">
    <source>
        <dbReference type="Proteomes" id="UP001277761"/>
    </source>
</evidence>
<dbReference type="Proteomes" id="UP001277761">
    <property type="component" value="Unassembled WGS sequence"/>
</dbReference>
<keyword evidence="9" id="KW-1185">Reference proteome</keyword>
<protein>
    <recommendedName>
        <fullName evidence="7">Flagellar protein FliT</fullName>
    </recommendedName>
</protein>
<evidence type="ECO:0000256" key="2">
    <source>
        <dbReference type="ARBA" id="ARBA00022490"/>
    </source>
</evidence>
<comment type="similarity">
    <text evidence="6">Belongs to the bacillales FliT family.</text>
</comment>
<dbReference type="EMBL" id="JAXAVX010000011">
    <property type="protein sequence ID" value="MDX8153208.1"/>
    <property type="molecule type" value="Genomic_DNA"/>
</dbReference>
<sequence>MPEPRERAPLPADGDARLAAYDELVELVGRQLAAAEAGRLDEVERLQGRWVEIVSALPGVPPDAARPALRRAAALCDALGRRLLDERTRLDGRREAVQTGRRTAAAYGGPVGAVGGVDHVI</sequence>
<keyword evidence="3" id="KW-1005">Bacterial flagellum biogenesis</keyword>
<accession>A0ABU4VMY9</accession>